<name>A0A165DRL6_EXIGL</name>
<dbReference type="AlphaFoldDB" id="A0A165DRL6"/>
<dbReference type="InterPro" id="IPR029058">
    <property type="entry name" value="AB_hydrolase_fold"/>
</dbReference>
<evidence type="ECO:0000259" key="2">
    <source>
        <dbReference type="Pfam" id="PF12697"/>
    </source>
</evidence>
<evidence type="ECO:0000313" key="4">
    <source>
        <dbReference type="Proteomes" id="UP000077266"/>
    </source>
</evidence>
<dbReference type="InterPro" id="IPR000073">
    <property type="entry name" value="AB_hydrolase_1"/>
</dbReference>
<dbReference type="GO" id="GO:0016787">
    <property type="term" value="F:hydrolase activity"/>
    <property type="evidence" value="ECO:0007669"/>
    <property type="project" value="UniProtKB-KW"/>
</dbReference>
<dbReference type="SUPFAM" id="SSF53474">
    <property type="entry name" value="alpha/beta-Hydrolases"/>
    <property type="match status" value="1"/>
</dbReference>
<proteinExistence type="predicted"/>
<feature type="signal peptide" evidence="1">
    <location>
        <begin position="1"/>
        <end position="17"/>
    </location>
</feature>
<keyword evidence="3" id="KW-0378">Hydrolase</keyword>
<dbReference type="InParanoid" id="A0A165DRL6"/>
<dbReference type="Pfam" id="PF12697">
    <property type="entry name" value="Abhydrolase_6"/>
    <property type="match status" value="1"/>
</dbReference>
<dbReference type="Proteomes" id="UP000077266">
    <property type="component" value="Unassembled WGS sequence"/>
</dbReference>
<evidence type="ECO:0000256" key="1">
    <source>
        <dbReference type="SAM" id="SignalP"/>
    </source>
</evidence>
<organism evidence="3 4">
    <name type="scientific">Exidia glandulosa HHB12029</name>
    <dbReference type="NCBI Taxonomy" id="1314781"/>
    <lineage>
        <taxon>Eukaryota</taxon>
        <taxon>Fungi</taxon>
        <taxon>Dikarya</taxon>
        <taxon>Basidiomycota</taxon>
        <taxon>Agaricomycotina</taxon>
        <taxon>Agaricomycetes</taxon>
        <taxon>Auriculariales</taxon>
        <taxon>Exidiaceae</taxon>
        <taxon>Exidia</taxon>
    </lineage>
</organism>
<dbReference type="EMBL" id="KV426196">
    <property type="protein sequence ID" value="KZV85194.1"/>
    <property type="molecule type" value="Genomic_DNA"/>
</dbReference>
<dbReference type="OrthoDB" id="1743579at2759"/>
<accession>A0A165DRL6</accession>
<feature type="domain" description="AB hydrolase-1" evidence="2">
    <location>
        <begin position="81"/>
        <end position="334"/>
    </location>
</feature>
<reference evidence="3 4" key="1">
    <citation type="journal article" date="2016" name="Mol. Biol. Evol.">
        <title>Comparative Genomics of Early-Diverging Mushroom-Forming Fungi Provides Insights into the Origins of Lignocellulose Decay Capabilities.</title>
        <authorList>
            <person name="Nagy L.G."/>
            <person name="Riley R."/>
            <person name="Tritt A."/>
            <person name="Adam C."/>
            <person name="Daum C."/>
            <person name="Floudas D."/>
            <person name="Sun H."/>
            <person name="Yadav J.S."/>
            <person name="Pangilinan J."/>
            <person name="Larsson K.H."/>
            <person name="Matsuura K."/>
            <person name="Barry K."/>
            <person name="Labutti K."/>
            <person name="Kuo R."/>
            <person name="Ohm R.A."/>
            <person name="Bhattacharya S.S."/>
            <person name="Shirouzu T."/>
            <person name="Yoshinaga Y."/>
            <person name="Martin F.M."/>
            <person name="Grigoriev I.V."/>
            <person name="Hibbett D.S."/>
        </authorList>
    </citation>
    <scope>NUCLEOTIDE SEQUENCE [LARGE SCALE GENOMIC DNA]</scope>
    <source>
        <strain evidence="3 4">HHB12029</strain>
    </source>
</reference>
<dbReference type="Gene3D" id="3.40.50.1820">
    <property type="entry name" value="alpha/beta hydrolase"/>
    <property type="match status" value="1"/>
</dbReference>
<feature type="chain" id="PRO_5007856765" evidence="1">
    <location>
        <begin position="18"/>
        <end position="354"/>
    </location>
</feature>
<keyword evidence="4" id="KW-1185">Reference proteome</keyword>
<sequence length="354" mass="37419">MYTSFLSLSALLAAVLGSATHHAPQCTESLVPITASATNFDLSSGSAPPNATLPVSGTFDIHLRLCAPTVPVPSRARTLQVLIHGASCNEEYWDSTFKPETYSYVRHAAAQGYWTLNFARLGDGESARPDGIDIVQVPFEVALVSEIIKLARAGRLPGEHSSFEKVVILGHSFGSITLNNIVATAPDLVDAAIFTGFAHTFGPTDPITVAKFGPARDIDPRFADLPPAYLTTLNASTRAAAFYGAPDSYEPDALAWDEAHKDTTTTGEVLTFQGGAAAEAPSFTGDVFTINGDADGIFCTKPGCANLADEAKFYPAARSAEFAVIPGAGHSVNFHIAAPAAYGAIQRWLNEHGY</sequence>
<keyword evidence="1" id="KW-0732">Signal</keyword>
<protein>
    <submittedName>
        <fullName evidence="3">Alpha/beta-hydrolase</fullName>
    </submittedName>
</protein>
<evidence type="ECO:0000313" key="3">
    <source>
        <dbReference type="EMBL" id="KZV85194.1"/>
    </source>
</evidence>
<gene>
    <name evidence="3" type="ORF">EXIGLDRAFT_841631</name>
</gene>